<dbReference type="AlphaFoldDB" id="A0AAE3J629"/>
<dbReference type="EC" id="2.7.13.3" evidence="2"/>
<dbReference type="EMBL" id="JAJEPR010000008">
    <property type="protein sequence ID" value="MCC2189521.1"/>
    <property type="molecule type" value="Genomic_DNA"/>
</dbReference>
<evidence type="ECO:0000256" key="5">
    <source>
        <dbReference type="ARBA" id="ARBA00023012"/>
    </source>
</evidence>
<dbReference type="Gene3D" id="1.10.287.130">
    <property type="match status" value="1"/>
</dbReference>
<reference evidence="7 8" key="1">
    <citation type="submission" date="2021-10" db="EMBL/GenBank/DDBJ databases">
        <title>Anaerobic single-cell dispensing facilitates the cultivation of human gut bacteria.</title>
        <authorList>
            <person name="Afrizal A."/>
        </authorList>
    </citation>
    <scope>NUCLEOTIDE SEQUENCE [LARGE SCALE GENOMIC DNA]</scope>
    <source>
        <strain evidence="7 8">CLA-AA-H277</strain>
    </source>
</reference>
<organism evidence="7 8">
    <name type="scientific">Fusicatenibacter faecihominis</name>
    <dbReference type="NCBI Taxonomy" id="2881276"/>
    <lineage>
        <taxon>Bacteria</taxon>
        <taxon>Bacillati</taxon>
        <taxon>Bacillota</taxon>
        <taxon>Clostridia</taxon>
        <taxon>Lachnospirales</taxon>
        <taxon>Lachnospiraceae</taxon>
        <taxon>Fusicatenibacter</taxon>
    </lineage>
</organism>
<dbReference type="InterPro" id="IPR004358">
    <property type="entry name" value="Sig_transdc_His_kin-like_C"/>
</dbReference>
<evidence type="ECO:0000256" key="3">
    <source>
        <dbReference type="ARBA" id="ARBA00022679"/>
    </source>
</evidence>
<dbReference type="InterPro" id="IPR005467">
    <property type="entry name" value="His_kinase_dom"/>
</dbReference>
<dbReference type="InterPro" id="IPR050736">
    <property type="entry name" value="Sensor_HK_Regulatory"/>
</dbReference>
<dbReference type="Gene3D" id="3.30.565.10">
    <property type="entry name" value="Histidine kinase-like ATPase, C-terminal domain"/>
    <property type="match status" value="1"/>
</dbReference>
<dbReference type="SUPFAM" id="SSF55874">
    <property type="entry name" value="ATPase domain of HSP90 chaperone/DNA topoisomerase II/histidine kinase"/>
    <property type="match status" value="1"/>
</dbReference>
<dbReference type="PRINTS" id="PR00344">
    <property type="entry name" value="BCTRLSENSOR"/>
</dbReference>
<dbReference type="RefSeq" id="WP_227614857.1">
    <property type="nucleotide sequence ID" value="NZ_JAJEPR010000008.1"/>
</dbReference>
<evidence type="ECO:0000259" key="6">
    <source>
        <dbReference type="PROSITE" id="PS50109"/>
    </source>
</evidence>
<keyword evidence="4 7" id="KW-0418">Kinase</keyword>
<dbReference type="CDD" id="cd00075">
    <property type="entry name" value="HATPase"/>
    <property type="match status" value="1"/>
</dbReference>
<dbReference type="PROSITE" id="PS50109">
    <property type="entry name" value="HIS_KIN"/>
    <property type="match status" value="1"/>
</dbReference>
<dbReference type="GO" id="GO:0000155">
    <property type="term" value="F:phosphorelay sensor kinase activity"/>
    <property type="evidence" value="ECO:0007669"/>
    <property type="project" value="InterPro"/>
</dbReference>
<evidence type="ECO:0000313" key="7">
    <source>
        <dbReference type="EMBL" id="MCC2189521.1"/>
    </source>
</evidence>
<sequence length="239" mass="26643">MKEKERKIQKLKEEHHLALSRISHEIRNPVTLINSSMQLIEAEHPEVLSFDLWDDMKKDMLFLRRLLDELSGYNNGEKIHPEALELSSFLREIASNARLLSPDPNIRFSTRFPEELPTINGDPVKLRQAITNLLRNAFESGATEVLFSCLCDKDGLVIQVTDNGIGISPEIQDEIFTPFVTHKKNGTGLGLPLVQRVARAHGGDITYSSGKEGTTFSFRLPTSIAASTKPAAIPPKCAI</sequence>
<evidence type="ECO:0000313" key="8">
    <source>
        <dbReference type="Proteomes" id="UP001197875"/>
    </source>
</evidence>
<gene>
    <name evidence="7" type="ORF">LKD71_06845</name>
</gene>
<keyword evidence="5" id="KW-0902">Two-component regulatory system</keyword>
<comment type="catalytic activity">
    <reaction evidence="1">
        <text>ATP + protein L-histidine = ADP + protein N-phospho-L-histidine.</text>
        <dbReference type="EC" id="2.7.13.3"/>
    </reaction>
</comment>
<accession>A0AAE3J629</accession>
<name>A0AAE3J629_9FIRM</name>
<feature type="domain" description="Histidine kinase" evidence="6">
    <location>
        <begin position="21"/>
        <end position="224"/>
    </location>
</feature>
<dbReference type="InterPro" id="IPR036890">
    <property type="entry name" value="HATPase_C_sf"/>
</dbReference>
<keyword evidence="8" id="KW-1185">Reference proteome</keyword>
<comment type="caution">
    <text evidence="7">The sequence shown here is derived from an EMBL/GenBank/DDBJ whole genome shotgun (WGS) entry which is preliminary data.</text>
</comment>
<dbReference type="SMART" id="SM00387">
    <property type="entry name" value="HATPase_c"/>
    <property type="match status" value="1"/>
</dbReference>
<proteinExistence type="predicted"/>
<evidence type="ECO:0000256" key="2">
    <source>
        <dbReference type="ARBA" id="ARBA00012438"/>
    </source>
</evidence>
<dbReference type="SUPFAM" id="SSF47384">
    <property type="entry name" value="Homodimeric domain of signal transducing histidine kinase"/>
    <property type="match status" value="1"/>
</dbReference>
<evidence type="ECO:0000256" key="4">
    <source>
        <dbReference type="ARBA" id="ARBA00022777"/>
    </source>
</evidence>
<protein>
    <recommendedName>
        <fullName evidence="2">histidine kinase</fullName>
        <ecNumber evidence="2">2.7.13.3</ecNumber>
    </recommendedName>
</protein>
<dbReference type="PANTHER" id="PTHR43711">
    <property type="entry name" value="TWO-COMPONENT HISTIDINE KINASE"/>
    <property type="match status" value="1"/>
</dbReference>
<keyword evidence="3" id="KW-0808">Transferase</keyword>
<dbReference type="Pfam" id="PF02518">
    <property type="entry name" value="HATPase_c"/>
    <property type="match status" value="1"/>
</dbReference>
<evidence type="ECO:0000256" key="1">
    <source>
        <dbReference type="ARBA" id="ARBA00000085"/>
    </source>
</evidence>
<dbReference type="InterPro" id="IPR036097">
    <property type="entry name" value="HisK_dim/P_sf"/>
</dbReference>
<dbReference type="PANTHER" id="PTHR43711:SF1">
    <property type="entry name" value="HISTIDINE KINASE 1"/>
    <property type="match status" value="1"/>
</dbReference>
<dbReference type="Proteomes" id="UP001197875">
    <property type="component" value="Unassembled WGS sequence"/>
</dbReference>
<dbReference type="InterPro" id="IPR003594">
    <property type="entry name" value="HATPase_dom"/>
</dbReference>